<reference evidence="1 2" key="1">
    <citation type="submission" date="2024-01" db="EMBL/GenBank/DDBJ databases">
        <title>Genome assemblies of Stephania.</title>
        <authorList>
            <person name="Yang L."/>
        </authorList>
    </citation>
    <scope>NUCLEOTIDE SEQUENCE [LARGE SCALE GENOMIC DNA]</scope>
    <source>
        <strain evidence="1">YNDBR</strain>
        <tissue evidence="1">Leaf</tissue>
    </source>
</reference>
<keyword evidence="2" id="KW-1185">Reference proteome</keyword>
<dbReference type="Proteomes" id="UP001420932">
    <property type="component" value="Unassembled WGS sequence"/>
</dbReference>
<organism evidence="1 2">
    <name type="scientific">Stephania yunnanensis</name>
    <dbReference type="NCBI Taxonomy" id="152371"/>
    <lineage>
        <taxon>Eukaryota</taxon>
        <taxon>Viridiplantae</taxon>
        <taxon>Streptophyta</taxon>
        <taxon>Embryophyta</taxon>
        <taxon>Tracheophyta</taxon>
        <taxon>Spermatophyta</taxon>
        <taxon>Magnoliopsida</taxon>
        <taxon>Ranunculales</taxon>
        <taxon>Menispermaceae</taxon>
        <taxon>Menispermoideae</taxon>
        <taxon>Cissampelideae</taxon>
        <taxon>Stephania</taxon>
    </lineage>
</organism>
<sequence>MTSQMRPLKYYVHPSKRSTLAISSTPSKVHANNGALPISLEDDPYGPSHVSPISFFSTHYGASTIKILSTSSILPLASPPLPAPSVGPVPSTTTTVNHSKAPTPRRKRHLVHSTIESFQHYPSALLSQLQLSRPRHPLLLGWTLSHQLIVCP</sequence>
<gene>
    <name evidence="1" type="ORF">Syun_014553</name>
</gene>
<protein>
    <submittedName>
        <fullName evidence="1">Uncharacterized protein</fullName>
    </submittedName>
</protein>
<dbReference type="AlphaFoldDB" id="A0AAP0JJK9"/>
<evidence type="ECO:0000313" key="1">
    <source>
        <dbReference type="EMBL" id="KAK9135223.1"/>
    </source>
</evidence>
<name>A0AAP0JJK9_9MAGN</name>
<evidence type="ECO:0000313" key="2">
    <source>
        <dbReference type="Proteomes" id="UP001420932"/>
    </source>
</evidence>
<dbReference type="EMBL" id="JBBNAF010000006">
    <property type="protein sequence ID" value="KAK9135223.1"/>
    <property type="molecule type" value="Genomic_DNA"/>
</dbReference>
<proteinExistence type="predicted"/>
<comment type="caution">
    <text evidence="1">The sequence shown here is derived from an EMBL/GenBank/DDBJ whole genome shotgun (WGS) entry which is preliminary data.</text>
</comment>
<accession>A0AAP0JJK9</accession>